<protein>
    <submittedName>
        <fullName evidence="2">Cyclic nucleotide-binding domain-containing protein</fullName>
    </submittedName>
</protein>
<dbReference type="Pfam" id="PF00027">
    <property type="entry name" value="cNMP_binding"/>
    <property type="match status" value="1"/>
</dbReference>
<reference evidence="2" key="1">
    <citation type="journal article" date="2020" name="mSystems">
        <title>Genome- and Community-Level Interaction Insights into Carbon Utilization and Element Cycling Functions of Hydrothermarchaeota in Hydrothermal Sediment.</title>
        <authorList>
            <person name="Zhou Z."/>
            <person name="Liu Y."/>
            <person name="Xu W."/>
            <person name="Pan J."/>
            <person name="Luo Z.H."/>
            <person name="Li M."/>
        </authorList>
    </citation>
    <scope>NUCLEOTIDE SEQUENCE [LARGE SCALE GENOMIC DNA]</scope>
    <source>
        <strain evidence="2">SpSt-556</strain>
    </source>
</reference>
<gene>
    <name evidence="2" type="ORF">ENT17_11890</name>
</gene>
<dbReference type="CDD" id="cd00038">
    <property type="entry name" value="CAP_ED"/>
    <property type="match status" value="1"/>
</dbReference>
<dbReference type="SUPFAM" id="SSF51206">
    <property type="entry name" value="cAMP-binding domain-like"/>
    <property type="match status" value="1"/>
</dbReference>
<evidence type="ECO:0000259" key="1">
    <source>
        <dbReference type="PROSITE" id="PS50042"/>
    </source>
</evidence>
<feature type="domain" description="Cyclic nucleotide-binding" evidence="1">
    <location>
        <begin position="11"/>
        <end position="131"/>
    </location>
</feature>
<accession>A0A7C4L128</accession>
<organism evidence="2">
    <name type="scientific">Bellilinea caldifistulae</name>
    <dbReference type="NCBI Taxonomy" id="360411"/>
    <lineage>
        <taxon>Bacteria</taxon>
        <taxon>Bacillati</taxon>
        <taxon>Chloroflexota</taxon>
        <taxon>Anaerolineae</taxon>
        <taxon>Anaerolineales</taxon>
        <taxon>Anaerolineaceae</taxon>
        <taxon>Bellilinea</taxon>
    </lineage>
</organism>
<sequence length="168" mass="19068">MLAAEFRKFSIFEGLSPSKIEWLASQFELRVIPANRTIFEQGDPATHLYLLSSGKVIIRYKPYDGPPLTVATIQPGEVFGWSAVLGRHMYTSAAVTLEESRLYRIEGSRLQTVCDECPDTGAVLYRRLAKVASEHKKHQHTEGELLRVLTSNLDKNGECYRRIENGRR</sequence>
<dbReference type="PROSITE" id="PS50042">
    <property type="entry name" value="CNMP_BINDING_3"/>
    <property type="match status" value="1"/>
</dbReference>
<dbReference type="InterPro" id="IPR014710">
    <property type="entry name" value="RmlC-like_jellyroll"/>
</dbReference>
<name>A0A7C4L128_9CHLR</name>
<dbReference type="EMBL" id="DSXR01000120">
    <property type="protein sequence ID" value="HGS88298.1"/>
    <property type="molecule type" value="Genomic_DNA"/>
</dbReference>
<evidence type="ECO:0000313" key="2">
    <source>
        <dbReference type="EMBL" id="HGS88298.1"/>
    </source>
</evidence>
<dbReference type="AlphaFoldDB" id="A0A7C4L128"/>
<dbReference type="InterPro" id="IPR050397">
    <property type="entry name" value="Env_Response_Regulators"/>
</dbReference>
<dbReference type="PANTHER" id="PTHR24567">
    <property type="entry name" value="CRP FAMILY TRANSCRIPTIONAL REGULATORY PROTEIN"/>
    <property type="match status" value="1"/>
</dbReference>
<proteinExistence type="predicted"/>
<dbReference type="GO" id="GO:0005829">
    <property type="term" value="C:cytosol"/>
    <property type="evidence" value="ECO:0007669"/>
    <property type="project" value="TreeGrafter"/>
</dbReference>
<comment type="caution">
    <text evidence="2">The sequence shown here is derived from an EMBL/GenBank/DDBJ whole genome shotgun (WGS) entry which is preliminary data.</text>
</comment>
<dbReference type="InterPro" id="IPR018490">
    <property type="entry name" value="cNMP-bd_dom_sf"/>
</dbReference>
<dbReference type="Gene3D" id="2.60.120.10">
    <property type="entry name" value="Jelly Rolls"/>
    <property type="match status" value="1"/>
</dbReference>
<dbReference type="SMART" id="SM00100">
    <property type="entry name" value="cNMP"/>
    <property type="match status" value="1"/>
</dbReference>
<dbReference type="GO" id="GO:0003700">
    <property type="term" value="F:DNA-binding transcription factor activity"/>
    <property type="evidence" value="ECO:0007669"/>
    <property type="project" value="TreeGrafter"/>
</dbReference>
<dbReference type="InterPro" id="IPR000595">
    <property type="entry name" value="cNMP-bd_dom"/>
</dbReference>
<dbReference type="PANTHER" id="PTHR24567:SF74">
    <property type="entry name" value="HTH-TYPE TRANSCRIPTIONAL REGULATOR ARCR"/>
    <property type="match status" value="1"/>
</dbReference>